<evidence type="ECO:0000313" key="1">
    <source>
        <dbReference type="EMBL" id="CAA0109195.1"/>
    </source>
</evidence>
<accession>A0A5S9PWD5</accession>
<sequence>MGNKRRGATIGELLAAGDRAGAKALVDANLTRDPASLHRRWEQAAVYCRVGLVEPGLSAALALRETEAWPEIAKDVWDLTLWAGRPDIGVSLVEEWLDVIEDRADINAVPCTWQHIARVYLGLSWAAGRASQAEARLAGHANLRDSGWRMEKNKDIIVWNSADSMVDNFLPPTVAAVQGRFVSCGEYTEDYDALLAALFSLSELSPQQAWARLDQLETERSLHPIGAAYRAQTARRGGDPASAHQWLYAWFADPNFPMDVSDLVVTGLLRFFVEVRGQWLASVTG</sequence>
<proteinExistence type="predicted"/>
<name>A0A5S9PWD5_MYCVN</name>
<organism evidence="1 2">
    <name type="scientific">Mycolicibacterium vanbaalenii</name>
    <name type="common">Mycobacterium vanbaalenii</name>
    <dbReference type="NCBI Taxonomy" id="110539"/>
    <lineage>
        <taxon>Bacteria</taxon>
        <taxon>Bacillati</taxon>
        <taxon>Actinomycetota</taxon>
        <taxon>Actinomycetes</taxon>
        <taxon>Mycobacteriales</taxon>
        <taxon>Mycobacteriaceae</taxon>
        <taxon>Mycolicibacterium</taxon>
    </lineage>
</organism>
<dbReference type="EMBL" id="CACSIP010000012">
    <property type="protein sequence ID" value="CAA0109195.1"/>
    <property type="molecule type" value="Genomic_DNA"/>
</dbReference>
<gene>
    <name evidence="1" type="ORF">AELLOGFF_00689</name>
</gene>
<keyword evidence="2" id="KW-1185">Reference proteome</keyword>
<reference evidence="1 2" key="1">
    <citation type="submission" date="2019-11" db="EMBL/GenBank/DDBJ databases">
        <authorList>
            <person name="Holert J."/>
        </authorList>
    </citation>
    <scope>NUCLEOTIDE SEQUENCE [LARGE SCALE GENOMIC DNA]</scope>
    <source>
        <strain evidence="1">BC8_1</strain>
    </source>
</reference>
<evidence type="ECO:0000313" key="2">
    <source>
        <dbReference type="Proteomes" id="UP000430146"/>
    </source>
</evidence>
<dbReference type="AlphaFoldDB" id="A0A5S9PWD5"/>
<protein>
    <submittedName>
        <fullName evidence="1">Uncharacterized protein</fullName>
    </submittedName>
</protein>
<dbReference type="Proteomes" id="UP000430146">
    <property type="component" value="Unassembled WGS sequence"/>
</dbReference>
<dbReference type="RefSeq" id="WP_159230109.1">
    <property type="nucleotide sequence ID" value="NZ_CACSIP010000012.1"/>
</dbReference>